<evidence type="ECO:0000313" key="3">
    <source>
        <dbReference type="Proteomes" id="UP000600918"/>
    </source>
</evidence>
<evidence type="ECO:0000313" key="2">
    <source>
        <dbReference type="EMBL" id="KAF7433884.1"/>
    </source>
</evidence>
<feature type="compositionally biased region" description="Basic and acidic residues" evidence="1">
    <location>
        <begin position="24"/>
        <end position="37"/>
    </location>
</feature>
<organism evidence="2 3">
    <name type="scientific">Vespula pensylvanica</name>
    <name type="common">Western yellow jacket</name>
    <name type="synonym">Wasp</name>
    <dbReference type="NCBI Taxonomy" id="30213"/>
    <lineage>
        <taxon>Eukaryota</taxon>
        <taxon>Metazoa</taxon>
        <taxon>Ecdysozoa</taxon>
        <taxon>Arthropoda</taxon>
        <taxon>Hexapoda</taxon>
        <taxon>Insecta</taxon>
        <taxon>Pterygota</taxon>
        <taxon>Neoptera</taxon>
        <taxon>Endopterygota</taxon>
        <taxon>Hymenoptera</taxon>
        <taxon>Apocrita</taxon>
        <taxon>Aculeata</taxon>
        <taxon>Vespoidea</taxon>
        <taxon>Vespidae</taxon>
        <taxon>Vespinae</taxon>
        <taxon>Vespula</taxon>
    </lineage>
</organism>
<gene>
    <name evidence="2" type="ORF">H0235_002075</name>
</gene>
<accession>A0A834UDG2</accession>
<dbReference type="EMBL" id="JACSDY010000002">
    <property type="protein sequence ID" value="KAF7433884.1"/>
    <property type="molecule type" value="Genomic_DNA"/>
</dbReference>
<dbReference type="Proteomes" id="UP000600918">
    <property type="component" value="Unassembled WGS sequence"/>
</dbReference>
<name>A0A834UDG2_VESPE</name>
<keyword evidence="3" id="KW-1185">Reference proteome</keyword>
<protein>
    <submittedName>
        <fullName evidence="2">Uncharacterized protein</fullName>
    </submittedName>
</protein>
<dbReference type="AlphaFoldDB" id="A0A834UDG2"/>
<feature type="region of interest" description="Disordered" evidence="1">
    <location>
        <begin position="1"/>
        <end position="80"/>
    </location>
</feature>
<reference evidence="2" key="1">
    <citation type="journal article" date="2020" name="G3 (Bethesda)">
        <title>High-Quality Assemblies for Three Invasive Social Wasps from the &lt;i&gt;Vespula&lt;/i&gt; Genus.</title>
        <authorList>
            <person name="Harrop T.W.R."/>
            <person name="Guhlin J."/>
            <person name="McLaughlin G.M."/>
            <person name="Permina E."/>
            <person name="Stockwell P."/>
            <person name="Gilligan J."/>
            <person name="Le Lec M.F."/>
            <person name="Gruber M.A.M."/>
            <person name="Quinn O."/>
            <person name="Lovegrove M."/>
            <person name="Duncan E.J."/>
            <person name="Remnant E.J."/>
            <person name="Van Eeckhoven J."/>
            <person name="Graham B."/>
            <person name="Knapp R.A."/>
            <person name="Langford K.W."/>
            <person name="Kronenberg Z."/>
            <person name="Press M.O."/>
            <person name="Eacker S.M."/>
            <person name="Wilson-Rankin E.E."/>
            <person name="Purcell J."/>
            <person name="Lester P.J."/>
            <person name="Dearden P.K."/>
        </authorList>
    </citation>
    <scope>NUCLEOTIDE SEQUENCE</scope>
    <source>
        <strain evidence="2">Volc-1</strain>
    </source>
</reference>
<proteinExistence type="predicted"/>
<sequence>MSSAIVHACIKSSSRGVESGTSKPADKNRRKEQRRSSSEAARGLRPASGIRSRRSRPARYARTLERIGSENEEETSPIRTLGNKAILGELTSLTRRQSSYTGLRARSKNASEGEGEGEAGRWWHERKRKTRVLAREKQTRRSNGI</sequence>
<feature type="compositionally biased region" description="Polar residues" evidence="1">
    <location>
        <begin position="11"/>
        <end position="22"/>
    </location>
</feature>
<comment type="caution">
    <text evidence="2">The sequence shown here is derived from an EMBL/GenBank/DDBJ whole genome shotgun (WGS) entry which is preliminary data.</text>
</comment>
<evidence type="ECO:0000256" key="1">
    <source>
        <dbReference type="SAM" id="MobiDB-lite"/>
    </source>
</evidence>
<feature type="region of interest" description="Disordered" evidence="1">
    <location>
        <begin position="95"/>
        <end position="145"/>
    </location>
</feature>